<dbReference type="GO" id="GO:0046990">
    <property type="term" value="F:N-hydroxyarylamine O-acetyltransferase activity"/>
    <property type="evidence" value="ECO:0007669"/>
    <property type="project" value="UniProtKB-EC"/>
</dbReference>
<dbReference type="InterPro" id="IPR001447">
    <property type="entry name" value="Arylamine_N-AcTrfase"/>
</dbReference>
<dbReference type="Proteomes" id="UP000061974">
    <property type="component" value="Chromosome"/>
</dbReference>
<dbReference type="PANTHER" id="PTHR11786">
    <property type="entry name" value="N-HYDROXYARYLAMINE O-ACETYLTRANSFERASE"/>
    <property type="match status" value="1"/>
</dbReference>
<dbReference type="AlphaFoldDB" id="A0AAC9EW59"/>
<protein>
    <submittedName>
        <fullName evidence="3">N-hydroxyarylamine O-acetyltransferase</fullName>
        <ecNumber evidence="4">2.3.1.118</ecNumber>
    </submittedName>
</protein>
<name>A0AAC9EW59_9ENTR</name>
<dbReference type="Gene3D" id="3.30.2140.10">
    <property type="entry name" value="Arylamine N-acetyltransferase"/>
    <property type="match status" value="1"/>
</dbReference>
<comment type="similarity">
    <text evidence="1 2">Belongs to the arylamine N-acetyltransferase family.</text>
</comment>
<dbReference type="Gene3D" id="2.40.128.150">
    <property type="entry name" value="Cysteine proteinases"/>
    <property type="match status" value="1"/>
</dbReference>
<evidence type="ECO:0000256" key="2">
    <source>
        <dbReference type="RuleBase" id="RU003452"/>
    </source>
</evidence>
<dbReference type="EMBL" id="UFYH01000001">
    <property type="protein sequence ID" value="STD07868.1"/>
    <property type="molecule type" value="Genomic_DNA"/>
</dbReference>
<accession>A0AAC9EW59</accession>
<keyword evidence="4" id="KW-0012">Acyltransferase</keyword>
<dbReference type="RefSeq" id="WP_007697815.1">
    <property type="nucleotide sequence ID" value="NZ_AJKW01000009.1"/>
</dbReference>
<dbReference type="GO" id="GO:0004060">
    <property type="term" value="F:arylamine N-acetyltransferase activity"/>
    <property type="evidence" value="ECO:0007669"/>
    <property type="project" value="TreeGrafter"/>
</dbReference>
<reference evidence="4 6" key="4">
    <citation type="submission" date="2018-06" db="EMBL/GenBank/DDBJ databases">
        <authorList>
            <consortium name="Pathogen Informatics"/>
            <person name="Doyle S."/>
        </authorList>
    </citation>
    <scope>NUCLEOTIDE SEQUENCE [LARGE SCALE GENOMIC DNA]</scope>
    <source>
        <strain evidence="6">NCTC 9529</strain>
        <strain evidence="4">NCTC9529</strain>
    </source>
</reference>
<dbReference type="KEGG" id="cui:AFK65_09945"/>
<dbReference type="PANTHER" id="PTHR11786:SF0">
    <property type="entry name" value="ARYLAMINE N-ACETYLTRANSFERASE 4-RELATED"/>
    <property type="match status" value="1"/>
</dbReference>
<evidence type="ECO:0000313" key="3">
    <source>
        <dbReference type="EMBL" id="ALB54968.1"/>
    </source>
</evidence>
<gene>
    <name evidence="4" type="primary">nhoA</name>
    <name evidence="3" type="ORF">AFK65_09945</name>
    <name evidence="4" type="ORF">NCTC9529_02033</name>
</gene>
<dbReference type="EMBL" id="CP012257">
    <property type="protein sequence ID" value="ALB54968.1"/>
    <property type="molecule type" value="Genomic_DNA"/>
</dbReference>
<keyword evidence="4" id="KW-0808">Transferase</keyword>
<organism evidence="3 5">
    <name type="scientific">Cronobacter universalis NCTC 9529</name>
    <dbReference type="NCBI Taxonomy" id="1074000"/>
    <lineage>
        <taxon>Bacteria</taxon>
        <taxon>Pseudomonadati</taxon>
        <taxon>Pseudomonadota</taxon>
        <taxon>Gammaproteobacteria</taxon>
        <taxon>Enterobacterales</taxon>
        <taxon>Enterobacteriaceae</taxon>
        <taxon>Cronobacter</taxon>
    </lineage>
</organism>
<evidence type="ECO:0000313" key="5">
    <source>
        <dbReference type="Proteomes" id="UP000061974"/>
    </source>
</evidence>
<reference evidence="3 5" key="3">
    <citation type="journal article" date="2016" name="Genome Announc.">
        <title>Fully Closed Genome Sequences of Five Type Strains of the Genus Cronobacter and One Cronobacter sakazakii Strain.</title>
        <authorList>
            <person name="Moine D."/>
            <person name="Kassam M."/>
            <person name="Baert L."/>
            <person name="Tang Y."/>
            <person name="Barretto C."/>
            <person name="Ngom Bru C."/>
            <person name="Klijn A."/>
            <person name="Descombes P."/>
        </authorList>
    </citation>
    <scope>NUCLEOTIDE SEQUENCE [LARGE SCALE GENOMIC DNA]</scope>
    <source>
        <strain evidence="3 5">NCTC 9529</strain>
    </source>
</reference>
<proteinExistence type="inferred from homology"/>
<dbReference type="Pfam" id="PF00797">
    <property type="entry name" value="Acetyltransf_2"/>
    <property type="match status" value="1"/>
</dbReference>
<evidence type="ECO:0000256" key="1">
    <source>
        <dbReference type="ARBA" id="ARBA00006547"/>
    </source>
</evidence>
<sequence>MAFRRQDYFSRIGYTGETRPTLETLGALHRHHTAAIPFENLDVLLGREILLDDDAIFIKLVEAGRGGYCFEQNALFARALAECGFAVEALAARVLIAHPDDMPPRTHRLVQVMIDDTPWIADVGFGGATLSAPIPLSHGAEITGPEGRFRIESRQSEFLLMKEEGDDWHALYRFDQARQYPADYLMANHFIAHWPDSHFRHHLLAALHPPGEKPLKLLNQHLTINGDRQTLADDGAVYDCLQRDFGMRFDHPVHGVTREAFCAMMAQLRRDNPED</sequence>
<dbReference type="SUPFAM" id="SSF54001">
    <property type="entry name" value="Cysteine proteinases"/>
    <property type="match status" value="1"/>
</dbReference>
<dbReference type="EC" id="2.3.1.118" evidence="4"/>
<dbReference type="Proteomes" id="UP000254849">
    <property type="component" value="Unassembled WGS sequence"/>
</dbReference>
<evidence type="ECO:0000313" key="6">
    <source>
        <dbReference type="Proteomes" id="UP000254849"/>
    </source>
</evidence>
<dbReference type="PRINTS" id="PR01543">
    <property type="entry name" value="ANATRNSFRASE"/>
</dbReference>
<evidence type="ECO:0000313" key="4">
    <source>
        <dbReference type="EMBL" id="STD07868.1"/>
    </source>
</evidence>
<reference evidence="5" key="1">
    <citation type="submission" date="2015-07" db="EMBL/GenBank/DDBJ databases">
        <authorList>
            <person name="Moine D."/>
            <person name="Kassam M."/>
        </authorList>
    </citation>
    <scope>NUCLEOTIDE SEQUENCE [LARGE SCALE GENOMIC DNA]</scope>
    <source>
        <strain evidence="5">NCTC 9529</strain>
    </source>
</reference>
<dbReference type="InterPro" id="IPR038765">
    <property type="entry name" value="Papain-like_cys_pep_sf"/>
</dbReference>
<keyword evidence="6" id="KW-1185">Reference proteome</keyword>
<reference evidence="5" key="2">
    <citation type="submission" date="2015-09" db="EMBL/GenBank/DDBJ databases">
        <title>Cronobacter genome sequencing and assembly.</title>
        <authorList>
            <person name="Descombes P."/>
            <person name="Baert L."/>
            <person name="Ngom-Bru C."/>
            <person name="Barretto C."/>
        </authorList>
    </citation>
    <scope>NUCLEOTIDE SEQUENCE [LARGE SCALE GENOMIC DNA]</scope>
    <source>
        <strain evidence="5">NCTC 9529</strain>
    </source>
</reference>